<feature type="non-terminal residue" evidence="1">
    <location>
        <position position="203"/>
    </location>
</feature>
<dbReference type="EMBL" id="JADBGQ010000005">
    <property type="protein sequence ID" value="KAG5397817.1"/>
    <property type="molecule type" value="Genomic_DNA"/>
</dbReference>
<keyword evidence="2" id="KW-1185">Reference proteome</keyword>
<accession>A0ABQ7MGD6</accession>
<evidence type="ECO:0000313" key="1">
    <source>
        <dbReference type="EMBL" id="KAG5397817.1"/>
    </source>
</evidence>
<reference evidence="1 2" key="1">
    <citation type="submission" date="2021-03" db="EMBL/GenBank/DDBJ databases">
        <authorList>
            <person name="King G.J."/>
            <person name="Bancroft I."/>
            <person name="Baten A."/>
            <person name="Bloomfield J."/>
            <person name="Borpatragohain P."/>
            <person name="He Z."/>
            <person name="Irish N."/>
            <person name="Irwin J."/>
            <person name="Liu K."/>
            <person name="Mauleon R.P."/>
            <person name="Moore J."/>
            <person name="Morris R."/>
            <person name="Ostergaard L."/>
            <person name="Wang B."/>
            <person name="Wells R."/>
        </authorList>
    </citation>
    <scope>NUCLEOTIDE SEQUENCE [LARGE SCALE GENOMIC DNA]</scope>
    <source>
        <strain evidence="1">R-o-18</strain>
        <tissue evidence="1">Leaf</tissue>
    </source>
</reference>
<comment type="caution">
    <text evidence="1">The sequence shown here is derived from an EMBL/GenBank/DDBJ whole genome shotgun (WGS) entry which is preliminary data.</text>
</comment>
<organism evidence="1 2">
    <name type="scientific">Brassica rapa subsp. trilocularis</name>
    <dbReference type="NCBI Taxonomy" id="1813537"/>
    <lineage>
        <taxon>Eukaryota</taxon>
        <taxon>Viridiplantae</taxon>
        <taxon>Streptophyta</taxon>
        <taxon>Embryophyta</taxon>
        <taxon>Tracheophyta</taxon>
        <taxon>Spermatophyta</taxon>
        <taxon>Magnoliopsida</taxon>
        <taxon>eudicotyledons</taxon>
        <taxon>Gunneridae</taxon>
        <taxon>Pentapetalae</taxon>
        <taxon>rosids</taxon>
        <taxon>malvids</taxon>
        <taxon>Brassicales</taxon>
        <taxon>Brassicaceae</taxon>
        <taxon>Brassiceae</taxon>
        <taxon>Brassica</taxon>
    </lineage>
</organism>
<name>A0ABQ7MGD6_BRACM</name>
<protein>
    <submittedName>
        <fullName evidence="1">Uncharacterized protein</fullName>
    </submittedName>
</protein>
<gene>
    <name evidence="1" type="primary">A05p033730.1_BraROA</name>
    <name evidence="1" type="ORF">IGI04_019631</name>
</gene>
<proteinExistence type="predicted"/>
<sequence length="203" mass="22524">MLEAMAAFNSVSSKLGAYDLFGNSRILFTVSDSLKNWASKYFFVKIDENLVPGDFVSLYWGDIGRPRGRKPVIYELKDISPVVPMILHLPLSVLFGSRKRLLWSPKVGVVHRFAAISSHWSDTGRPSPLDAQILRGVTLLSGGWHQRGSGCRYQCQPSSFGVSGSRNTSALSERVKHNSKVMPLTTGVPSFQAGNFFHIFQFS</sequence>
<evidence type="ECO:0000313" key="2">
    <source>
        <dbReference type="Proteomes" id="UP000823674"/>
    </source>
</evidence>
<dbReference type="Proteomes" id="UP000823674">
    <property type="component" value="Chromosome A05"/>
</dbReference>